<reference evidence="8" key="1">
    <citation type="submission" date="2009-02" db="EMBL/GenBank/DDBJ databases">
        <title>The Genome Sequence of Blastomyces dermatitidis strain ER-3.</title>
        <authorList>
            <consortium name="The Broad Institute Genome Sequencing Platform"/>
            <consortium name="Broad Institute Microbial Sequencing Center."/>
            <person name="Champion M."/>
            <person name="Cuomo C."/>
            <person name="Ma L.-J."/>
            <person name="Henn M.R."/>
            <person name="Klein B."/>
            <person name="Goldman B."/>
            <person name="Young S."/>
            <person name="Kodira C.D."/>
            <person name="Zeng Q."/>
            <person name="Koehrsen M."/>
            <person name="Alvarado L."/>
            <person name="Berlin A.M."/>
            <person name="Heiman D.I."/>
            <person name="Hepburn T.A."/>
            <person name="Saif S."/>
            <person name="Shea T.D."/>
            <person name="Shenoy N."/>
            <person name="Sykes S."/>
            <person name="Galagan J."/>
            <person name="Nusbaum C."/>
            <person name="Birren B."/>
        </authorList>
    </citation>
    <scope>NUCLEOTIDE SEQUENCE</scope>
    <source>
        <strain evidence="8">ER-3</strain>
    </source>
</reference>
<evidence type="ECO:0000313" key="9">
    <source>
        <dbReference type="EMBL" id="OAT02406.1"/>
    </source>
</evidence>
<dbReference type="RefSeq" id="XP_045282133.1">
    <property type="nucleotide sequence ID" value="XM_045423209.1"/>
</dbReference>
<dbReference type="GeneID" id="69029152"/>
<name>A0ABX2VZ38_AJEDR</name>
<feature type="transmembrane region" description="Helical" evidence="7">
    <location>
        <begin position="161"/>
        <end position="179"/>
    </location>
</feature>
<gene>
    <name evidence="8" type="ORF">BDCG_07415</name>
</gene>
<dbReference type="NCBIfam" id="NF038013">
    <property type="entry name" value="AceTr_1"/>
    <property type="match status" value="1"/>
</dbReference>
<evidence type="ECO:0000256" key="7">
    <source>
        <dbReference type="SAM" id="Phobius"/>
    </source>
</evidence>
<dbReference type="EMBL" id="EQ999980">
    <property type="protein sequence ID" value="OAT02405.1"/>
    <property type="molecule type" value="Genomic_DNA"/>
</dbReference>
<accession>A0ABX2VZ38</accession>
<comment type="subcellular location">
    <subcellularLocation>
        <location evidence="1">Membrane</location>
        <topology evidence="1">Multi-pass membrane protein</topology>
    </subcellularLocation>
</comment>
<feature type="transmembrane region" description="Helical" evidence="7">
    <location>
        <begin position="218"/>
        <end position="237"/>
    </location>
</feature>
<evidence type="ECO:0000256" key="2">
    <source>
        <dbReference type="ARBA" id="ARBA00005587"/>
    </source>
</evidence>
<feature type="transmembrane region" description="Helical" evidence="7">
    <location>
        <begin position="257"/>
        <end position="276"/>
    </location>
</feature>
<dbReference type="PANTHER" id="PTHR31123:SF1">
    <property type="entry name" value="ACCUMULATION OF DYADS PROTEIN 2-RELATED"/>
    <property type="match status" value="1"/>
</dbReference>
<keyword evidence="3 7" id="KW-0812">Transmembrane</keyword>
<reference evidence="10" key="2">
    <citation type="journal article" date="2015" name="PLoS Genet.">
        <title>The dynamic genome and transcriptome of the human fungal pathogen Blastomyces and close relative Emmonsia.</title>
        <authorList>
            <person name="Munoz J.F."/>
            <person name="Gauthier G.M."/>
            <person name="Desjardins C.A."/>
            <person name="Gallo J.E."/>
            <person name="Holder J."/>
            <person name="Sullivan T.D."/>
            <person name="Marty A.J."/>
            <person name="Carmen J.C."/>
            <person name="Chen Z."/>
            <person name="Ding L."/>
            <person name="Gujja S."/>
            <person name="Magrini V."/>
            <person name="Misas E."/>
            <person name="Mitreva M."/>
            <person name="Priest M."/>
            <person name="Saif S."/>
            <person name="Whiston E.A."/>
            <person name="Young S."/>
            <person name="Zeng Q."/>
            <person name="Goldman W.E."/>
            <person name="Mardis E.R."/>
            <person name="Taylor J.W."/>
            <person name="McEwen J.G."/>
            <person name="Clay O.K."/>
            <person name="Klein B.S."/>
            <person name="Cuomo C.A."/>
        </authorList>
    </citation>
    <scope>NUCLEOTIDE SEQUENCE [LARGE SCALE GENOMIC DNA]</scope>
    <source>
        <strain evidence="10">ER-3 / ATCC MYA-2586</strain>
    </source>
</reference>
<comment type="similarity">
    <text evidence="2">Belongs to the acetate uptake transporter (AceTr) (TC 2.A.96) family.</text>
</comment>
<evidence type="ECO:0000256" key="3">
    <source>
        <dbReference type="ARBA" id="ARBA00022692"/>
    </source>
</evidence>
<dbReference type="PANTHER" id="PTHR31123">
    <property type="entry name" value="ACCUMULATION OF DYADS PROTEIN 2-RELATED"/>
    <property type="match status" value="1"/>
</dbReference>
<dbReference type="InterPro" id="IPR000791">
    <property type="entry name" value="Gpr1/Fun34/SatP-like"/>
</dbReference>
<sequence length="298" mass="31754">MISSYGQLSMSKNLGRPPKSSTIAGPLSIEFGISLVFGFATHDKKMSDKQLSGSTEGASYEDTKGGTIHQSHQGSASIVPILAYRKPANPIPLGLLGFATTTFVLSLHQCGAGLPDSNPLGRVGPDAAVFGLAFFFGGMSQIIAGIMAFTTGNTYGTTVHISYGSFWLSYTMFLIPSLGIKDAYAGDQRAFSFALGIYLVFWCLLTLMFLVASLRTNYATLGVFGLLVPAFFFLALANFLRTTHMDHAIRLNKTGGVFSFLCAFVAFYAGAAGLMAPETTFVHLPLGEMARPDESSVA</sequence>
<evidence type="ECO:0000313" key="10">
    <source>
        <dbReference type="Proteomes" id="UP000002039"/>
    </source>
</evidence>
<feature type="transmembrane region" description="Helical" evidence="7">
    <location>
        <begin position="191"/>
        <end position="212"/>
    </location>
</feature>
<feature type="transmembrane region" description="Helical" evidence="7">
    <location>
        <begin position="127"/>
        <end position="149"/>
    </location>
</feature>
<dbReference type="Proteomes" id="UP000002039">
    <property type="component" value="Unassembled WGS sequence"/>
</dbReference>
<keyword evidence="4 7" id="KW-1133">Transmembrane helix</keyword>
<proteinExistence type="inferred from homology"/>
<protein>
    <submittedName>
        <fullName evidence="8 9">Gpr1 family protein</fullName>
    </submittedName>
</protein>
<dbReference type="RefSeq" id="XP_045282132.1">
    <property type="nucleotide sequence ID" value="XM_045423208.1"/>
</dbReference>
<evidence type="ECO:0000256" key="1">
    <source>
        <dbReference type="ARBA" id="ARBA00004141"/>
    </source>
</evidence>
<feature type="region of interest" description="Disordered" evidence="6">
    <location>
        <begin position="48"/>
        <end position="71"/>
    </location>
</feature>
<dbReference type="Pfam" id="PF01184">
    <property type="entry name" value="Gpr1_Fun34_YaaH"/>
    <property type="match status" value="1"/>
</dbReference>
<keyword evidence="5 7" id="KW-0472">Membrane</keyword>
<evidence type="ECO:0000256" key="4">
    <source>
        <dbReference type="ARBA" id="ARBA00022989"/>
    </source>
</evidence>
<evidence type="ECO:0000313" key="8">
    <source>
        <dbReference type="EMBL" id="OAT02405.1"/>
    </source>
</evidence>
<dbReference type="EMBL" id="EQ999980">
    <property type="protein sequence ID" value="OAT02406.1"/>
    <property type="molecule type" value="Genomic_DNA"/>
</dbReference>
<evidence type="ECO:0000256" key="6">
    <source>
        <dbReference type="SAM" id="MobiDB-lite"/>
    </source>
</evidence>
<feature type="transmembrane region" description="Helical" evidence="7">
    <location>
        <begin position="20"/>
        <end position="40"/>
    </location>
</feature>
<evidence type="ECO:0000256" key="5">
    <source>
        <dbReference type="ARBA" id="ARBA00023136"/>
    </source>
</evidence>
<dbReference type="InterPro" id="IPR051633">
    <property type="entry name" value="AceTr"/>
</dbReference>
<organism evidence="8 10">
    <name type="scientific">Ajellomyces dermatitidis (strain ER-3 / ATCC MYA-2586)</name>
    <name type="common">Blastomyces dermatitidis</name>
    <dbReference type="NCBI Taxonomy" id="559297"/>
    <lineage>
        <taxon>Eukaryota</taxon>
        <taxon>Fungi</taxon>
        <taxon>Dikarya</taxon>
        <taxon>Ascomycota</taxon>
        <taxon>Pezizomycotina</taxon>
        <taxon>Eurotiomycetes</taxon>
        <taxon>Eurotiomycetidae</taxon>
        <taxon>Onygenales</taxon>
        <taxon>Ajellomycetaceae</taxon>
        <taxon>Blastomyces</taxon>
    </lineage>
</organism>
<keyword evidence="10" id="KW-1185">Reference proteome</keyword>